<reference evidence="5 6" key="1">
    <citation type="submission" date="2008-11" db="EMBL/GenBank/DDBJ databases">
        <title>Draft genome sequence of Eubacterium biforme (DSM 3989).</title>
        <authorList>
            <person name="Sudarsanam P."/>
            <person name="Ley R."/>
            <person name="Guruge J."/>
            <person name="Turnbaugh P.J."/>
            <person name="Mahowald M."/>
            <person name="Liep D."/>
            <person name="Gordon J."/>
        </authorList>
    </citation>
    <scope>NUCLEOTIDE SEQUENCE [LARGE SCALE GENOMIC DNA]</scope>
    <source>
        <strain evidence="5 6">DSM 3989</strain>
    </source>
</reference>
<dbReference type="GO" id="GO:0003677">
    <property type="term" value="F:DNA binding"/>
    <property type="evidence" value="ECO:0007669"/>
    <property type="project" value="UniProtKB-KW"/>
</dbReference>
<dbReference type="HOGENOM" id="CLU_021095_6_0_9"/>
<dbReference type="PANTHER" id="PTHR30408:SF12">
    <property type="entry name" value="TYPE I RESTRICTION ENZYME MJAVIII SPECIFICITY SUBUNIT"/>
    <property type="match status" value="1"/>
</dbReference>
<proteinExistence type="inferred from homology"/>
<keyword evidence="2" id="KW-0680">Restriction system</keyword>
<dbReference type="GO" id="GO:0009307">
    <property type="term" value="P:DNA restriction-modification system"/>
    <property type="evidence" value="ECO:0007669"/>
    <property type="project" value="UniProtKB-KW"/>
</dbReference>
<dbReference type="CDD" id="cd17283">
    <property type="entry name" value="RMtype1_S_Hpy180ORF7835P_TRD2-CR2_like"/>
    <property type="match status" value="1"/>
</dbReference>
<evidence type="ECO:0000259" key="4">
    <source>
        <dbReference type="Pfam" id="PF01420"/>
    </source>
</evidence>
<evidence type="ECO:0000313" key="5">
    <source>
        <dbReference type="EMBL" id="EEC90523.1"/>
    </source>
</evidence>
<evidence type="ECO:0000256" key="1">
    <source>
        <dbReference type="ARBA" id="ARBA00010923"/>
    </source>
</evidence>
<dbReference type="AlphaFoldDB" id="B7C9M1"/>
<gene>
    <name evidence="5" type="ORF">EUBIFOR_00879</name>
</gene>
<feature type="domain" description="Type I restriction modification DNA specificity" evidence="4">
    <location>
        <begin position="249"/>
        <end position="387"/>
    </location>
</feature>
<evidence type="ECO:0000256" key="2">
    <source>
        <dbReference type="ARBA" id="ARBA00022747"/>
    </source>
</evidence>
<dbReference type="eggNOG" id="COG0732">
    <property type="taxonomic scope" value="Bacteria"/>
</dbReference>
<accession>B7C9M1</accession>
<protein>
    <submittedName>
        <fullName evidence="5">Type I restriction modification DNA specificity domain protein</fullName>
    </submittedName>
</protein>
<feature type="domain" description="Type I restriction modification DNA specificity" evidence="4">
    <location>
        <begin position="55"/>
        <end position="201"/>
    </location>
</feature>
<keyword evidence="6" id="KW-1185">Reference proteome</keyword>
<dbReference type="InterPro" id="IPR044946">
    <property type="entry name" value="Restrct_endonuc_typeI_TRD_sf"/>
</dbReference>
<dbReference type="SUPFAM" id="SSF116734">
    <property type="entry name" value="DNA methylase specificity domain"/>
    <property type="match status" value="2"/>
</dbReference>
<dbReference type="InterPro" id="IPR000055">
    <property type="entry name" value="Restrct_endonuc_typeI_TRD"/>
</dbReference>
<comment type="caution">
    <text evidence="5">The sequence shown here is derived from an EMBL/GenBank/DDBJ whole genome shotgun (WGS) entry which is preliminary data.</text>
</comment>
<dbReference type="Gene3D" id="3.90.220.20">
    <property type="entry name" value="DNA methylase specificity domains"/>
    <property type="match status" value="2"/>
</dbReference>
<name>B7C9M1_9FIRM</name>
<evidence type="ECO:0000256" key="3">
    <source>
        <dbReference type="ARBA" id="ARBA00023125"/>
    </source>
</evidence>
<sequence length="402" mass="46677">MDFWRINAMDKKNKNPNVPNLRFREFNEQLVYTSFGHVMKLYRGSSPRPIINYVTTDKSGLNWIKIGDMPSTGNRVFFCKERINKEGSKKSRAVYKGDIILSNSMSFGKPYILEIDGFIHDGWFVIRDYQNYIDKTYLCQLLSSDVVQNQYKSTAAGGVVKNISSDLVNSVKFHLPSIMEQRKIARFLELIDQKIEVQIKIIDDLLTVKNGISNKLFKLQQIELSNHYLFEYLIEGDKTAVDTSCYKKITVKLNNQGLAFSELNREMADTRPFYVRHKGELIIGKQNYFNGSIAIVTEQFDNCICSNAIMSFKIKGIYSDFLYYQISNNNYLNSQSYKANGTGQKELSEKEFLNFKIWCPQLEVQQKIVNCFKSLDLKIENEKAILNSYFQEKSYLLNNMFI</sequence>
<dbReference type="PANTHER" id="PTHR30408">
    <property type="entry name" value="TYPE-1 RESTRICTION ENZYME ECOKI SPECIFICITY PROTEIN"/>
    <property type="match status" value="1"/>
</dbReference>
<evidence type="ECO:0000313" key="6">
    <source>
        <dbReference type="Proteomes" id="UP000004315"/>
    </source>
</evidence>
<dbReference type="InterPro" id="IPR052021">
    <property type="entry name" value="Type-I_RS_S_subunit"/>
</dbReference>
<dbReference type="EMBL" id="ABYT01000052">
    <property type="protein sequence ID" value="EEC90523.1"/>
    <property type="molecule type" value="Genomic_DNA"/>
</dbReference>
<organism evidence="5 6">
    <name type="scientific">Holdemanella biformis DSM 3989</name>
    <dbReference type="NCBI Taxonomy" id="518637"/>
    <lineage>
        <taxon>Bacteria</taxon>
        <taxon>Bacillati</taxon>
        <taxon>Bacillota</taxon>
        <taxon>Erysipelotrichia</taxon>
        <taxon>Erysipelotrichales</taxon>
        <taxon>Erysipelotrichaceae</taxon>
        <taxon>Holdemanella</taxon>
    </lineage>
</organism>
<dbReference type="STRING" id="518637.EUBIFOR_00879"/>
<keyword evidence="3" id="KW-0238">DNA-binding</keyword>
<comment type="similarity">
    <text evidence="1">Belongs to the type-I restriction system S methylase family.</text>
</comment>
<dbReference type="Proteomes" id="UP000004315">
    <property type="component" value="Unassembled WGS sequence"/>
</dbReference>
<dbReference type="Pfam" id="PF01420">
    <property type="entry name" value="Methylase_S"/>
    <property type="match status" value="2"/>
</dbReference>